<dbReference type="AlphaFoldDB" id="A0A1F6GGC5"/>
<organism evidence="3 4">
    <name type="scientific">Candidatus Lambdaproteobacteria bacterium RIFOXYD2_FULL_50_16</name>
    <dbReference type="NCBI Taxonomy" id="1817772"/>
    <lineage>
        <taxon>Bacteria</taxon>
        <taxon>Pseudomonadati</taxon>
        <taxon>Pseudomonadota</taxon>
        <taxon>Candidatus Lambdaproteobacteria</taxon>
    </lineage>
</organism>
<dbReference type="Pfam" id="PF00578">
    <property type="entry name" value="AhpC-TSA"/>
    <property type="match status" value="1"/>
</dbReference>
<comment type="caution">
    <text evidence="3">The sequence shown here is derived from an EMBL/GenBank/DDBJ whole genome shotgun (WGS) entry which is preliminary data.</text>
</comment>
<dbReference type="InterPro" id="IPR013766">
    <property type="entry name" value="Thioredoxin_domain"/>
</dbReference>
<dbReference type="InterPro" id="IPR050553">
    <property type="entry name" value="Thioredoxin_ResA/DsbE_sf"/>
</dbReference>
<protein>
    <recommendedName>
        <fullName evidence="2">Thioredoxin domain-containing protein</fullName>
    </recommendedName>
</protein>
<feature type="domain" description="Thioredoxin" evidence="2">
    <location>
        <begin position="40"/>
        <end position="180"/>
    </location>
</feature>
<feature type="chain" id="PRO_5009524677" description="Thioredoxin domain-containing protein" evidence="1">
    <location>
        <begin position="19"/>
        <end position="180"/>
    </location>
</feature>
<gene>
    <name evidence="3" type="ORF">A2527_10865</name>
</gene>
<dbReference type="GO" id="GO:0016209">
    <property type="term" value="F:antioxidant activity"/>
    <property type="evidence" value="ECO:0007669"/>
    <property type="project" value="InterPro"/>
</dbReference>
<reference evidence="3 4" key="1">
    <citation type="journal article" date="2016" name="Nat. Commun.">
        <title>Thousands of microbial genomes shed light on interconnected biogeochemical processes in an aquifer system.</title>
        <authorList>
            <person name="Anantharaman K."/>
            <person name="Brown C.T."/>
            <person name="Hug L.A."/>
            <person name="Sharon I."/>
            <person name="Castelle C.J."/>
            <person name="Probst A.J."/>
            <person name="Thomas B.C."/>
            <person name="Singh A."/>
            <person name="Wilkins M.J."/>
            <person name="Karaoz U."/>
            <person name="Brodie E.L."/>
            <person name="Williams K.H."/>
            <person name="Hubbard S.S."/>
            <person name="Banfield J.F."/>
        </authorList>
    </citation>
    <scope>NUCLEOTIDE SEQUENCE [LARGE SCALE GENOMIC DNA]</scope>
</reference>
<name>A0A1F6GGC5_9PROT</name>
<dbReference type="SUPFAM" id="SSF52833">
    <property type="entry name" value="Thioredoxin-like"/>
    <property type="match status" value="1"/>
</dbReference>
<evidence type="ECO:0000313" key="3">
    <source>
        <dbReference type="EMBL" id="OGG97160.1"/>
    </source>
</evidence>
<dbReference type="PANTHER" id="PTHR42852">
    <property type="entry name" value="THIOL:DISULFIDE INTERCHANGE PROTEIN DSBE"/>
    <property type="match status" value="1"/>
</dbReference>
<keyword evidence="1" id="KW-0732">Signal</keyword>
<feature type="signal peptide" evidence="1">
    <location>
        <begin position="1"/>
        <end position="18"/>
    </location>
</feature>
<accession>A0A1F6GGC5</accession>
<evidence type="ECO:0000256" key="1">
    <source>
        <dbReference type="SAM" id="SignalP"/>
    </source>
</evidence>
<dbReference type="InterPro" id="IPR000866">
    <property type="entry name" value="AhpC/TSA"/>
</dbReference>
<sequence length="180" mass="20352">MKTYWLAFLLLFVFSACRPNKTVEANDWTSFAKSSGMAPEKEGAIAADFEYTLKGGKKEKLSDNRGKVVFLNFWATWCYPCKKEMPDIEKLNTQFSGRNFRVLAVSAGEGAAKVEPFLKHFPYQFEFAFDENSAISAQYQVSMLPTTLIIGPKGEILGQAIGPRNWNQKDFTDQLEKLIP</sequence>
<dbReference type="PROSITE" id="PS51257">
    <property type="entry name" value="PROKAR_LIPOPROTEIN"/>
    <property type="match status" value="1"/>
</dbReference>
<dbReference type="CDD" id="cd02966">
    <property type="entry name" value="TlpA_like_family"/>
    <property type="match status" value="1"/>
</dbReference>
<evidence type="ECO:0000259" key="2">
    <source>
        <dbReference type="PROSITE" id="PS51352"/>
    </source>
</evidence>
<dbReference type="EMBL" id="MFNE01000004">
    <property type="protein sequence ID" value="OGG97160.1"/>
    <property type="molecule type" value="Genomic_DNA"/>
</dbReference>
<dbReference type="PANTHER" id="PTHR42852:SF17">
    <property type="entry name" value="THIOREDOXIN-LIKE PROTEIN HI_1115"/>
    <property type="match status" value="1"/>
</dbReference>
<dbReference type="Gene3D" id="3.40.30.10">
    <property type="entry name" value="Glutaredoxin"/>
    <property type="match status" value="1"/>
</dbReference>
<dbReference type="PROSITE" id="PS51352">
    <property type="entry name" value="THIOREDOXIN_2"/>
    <property type="match status" value="1"/>
</dbReference>
<dbReference type="GO" id="GO:0016491">
    <property type="term" value="F:oxidoreductase activity"/>
    <property type="evidence" value="ECO:0007669"/>
    <property type="project" value="InterPro"/>
</dbReference>
<proteinExistence type="predicted"/>
<dbReference type="Proteomes" id="UP000178449">
    <property type="component" value="Unassembled WGS sequence"/>
</dbReference>
<dbReference type="STRING" id="1817772.A2527_10865"/>
<evidence type="ECO:0000313" key="4">
    <source>
        <dbReference type="Proteomes" id="UP000178449"/>
    </source>
</evidence>
<dbReference type="InterPro" id="IPR036249">
    <property type="entry name" value="Thioredoxin-like_sf"/>
</dbReference>